<dbReference type="Proteomes" id="UP000243686">
    <property type="component" value="Unassembled WGS sequence"/>
</dbReference>
<sequence length="137" mass="16049">MAANDFGRELPTNNQVAEDQIWRTHCISEERSKKVFQSKWGFLQGPLSKFVEDELDKLVDPNRPDWRTMVQKPAEDPVPLSKYIHVQPSPQPFPKTTAGMIGWRAVDPRNWPDRYGRYYPGRDDIVKQLNWPRDVPM</sequence>
<organism evidence="1 2">
    <name type="scientific">Opisthorchis viverrini</name>
    <name type="common">Southeast Asian liver fluke</name>
    <dbReference type="NCBI Taxonomy" id="6198"/>
    <lineage>
        <taxon>Eukaryota</taxon>
        <taxon>Metazoa</taxon>
        <taxon>Spiralia</taxon>
        <taxon>Lophotrochozoa</taxon>
        <taxon>Platyhelminthes</taxon>
        <taxon>Trematoda</taxon>
        <taxon>Digenea</taxon>
        <taxon>Opisthorchiida</taxon>
        <taxon>Opisthorchiata</taxon>
        <taxon>Opisthorchiidae</taxon>
        <taxon>Opisthorchis</taxon>
    </lineage>
</organism>
<keyword evidence="2" id="KW-1185">Reference proteome</keyword>
<evidence type="ECO:0000313" key="1">
    <source>
        <dbReference type="EMBL" id="OON18203.1"/>
    </source>
</evidence>
<proteinExistence type="predicted"/>
<dbReference type="AlphaFoldDB" id="A0A1S8WVE4"/>
<dbReference type="PANTHER" id="PTHR31909:SF3">
    <property type="entry name" value="SIMILAR TO PROTEIN C20ORF85 HOMOLOG"/>
    <property type="match status" value="1"/>
</dbReference>
<gene>
    <name evidence="1" type="ORF">X801_05946</name>
</gene>
<dbReference type="Pfam" id="PF14945">
    <property type="entry name" value="LLC1"/>
    <property type="match status" value="1"/>
</dbReference>
<dbReference type="EMBL" id="KV894425">
    <property type="protein sequence ID" value="OON18203.1"/>
    <property type="molecule type" value="Genomic_DNA"/>
</dbReference>
<accession>A0A1S8WVE4</accession>
<evidence type="ECO:0000313" key="2">
    <source>
        <dbReference type="Proteomes" id="UP000243686"/>
    </source>
</evidence>
<name>A0A1S8WVE4_OPIVI</name>
<protein>
    <submittedName>
        <fullName evidence="1">Uncharacterized protein</fullName>
    </submittedName>
</protein>
<dbReference type="InterPro" id="IPR020339">
    <property type="entry name" value="C20orf85-like"/>
</dbReference>
<dbReference type="PANTHER" id="PTHR31909">
    <property type="entry name" value="CHROMOSOME 20 ORF85 FAMILY MEMBER"/>
    <property type="match status" value="1"/>
</dbReference>
<reference evidence="1 2" key="1">
    <citation type="submission" date="2015-03" db="EMBL/GenBank/DDBJ databases">
        <title>Draft genome of the nematode, Opisthorchis viverrini.</title>
        <authorList>
            <person name="Mitreva M."/>
        </authorList>
    </citation>
    <scope>NUCLEOTIDE SEQUENCE [LARGE SCALE GENOMIC DNA]</scope>
    <source>
        <strain evidence="1">Khon Kaen</strain>
    </source>
</reference>